<dbReference type="SMART" id="SM00209">
    <property type="entry name" value="TSP1"/>
    <property type="match status" value="1"/>
</dbReference>
<dbReference type="Pfam" id="PF00090">
    <property type="entry name" value="TSP_1"/>
    <property type="match status" value="1"/>
</dbReference>
<evidence type="ECO:0000256" key="1">
    <source>
        <dbReference type="ARBA" id="ARBA00023157"/>
    </source>
</evidence>
<dbReference type="SUPFAM" id="SSF82895">
    <property type="entry name" value="TSP-1 type 1 repeat"/>
    <property type="match status" value="1"/>
</dbReference>
<dbReference type="Gene3D" id="2.20.100.10">
    <property type="entry name" value="Thrombospondin type-1 (TSP1) repeat"/>
    <property type="match status" value="1"/>
</dbReference>
<dbReference type="InterPro" id="IPR036383">
    <property type="entry name" value="TSP1_rpt_sf"/>
</dbReference>
<accession>A0AAD9IRC8</accession>
<gene>
    <name evidence="3" type="ORF">LSH36_2693g00014</name>
</gene>
<dbReference type="FunFam" id="2.20.100.10:FF:000002">
    <property type="entry name" value="Unc-5 netrin receptor C"/>
    <property type="match status" value="1"/>
</dbReference>
<dbReference type="PROSITE" id="PS50092">
    <property type="entry name" value="TSP1"/>
    <property type="match status" value="1"/>
</dbReference>
<sequence>MLQLHQIGSSWLSTDCSERYECRACEECKKRKVAKQYKYKHTCVGDEVCQKVDGVGKCQKCDQADGGWSSWSSWSDCSKKTKRQTRHRSCNNPAPKCGGKKCSGDDKESQTCPPDVMSPT</sequence>
<reference evidence="3" key="1">
    <citation type="journal article" date="2023" name="Mol. Biol. Evol.">
        <title>Third-Generation Sequencing Reveals the Adaptive Role of the Epigenome in Three Deep-Sea Polychaetes.</title>
        <authorList>
            <person name="Perez M."/>
            <person name="Aroh O."/>
            <person name="Sun Y."/>
            <person name="Lan Y."/>
            <person name="Juniper S.K."/>
            <person name="Young C.R."/>
            <person name="Angers B."/>
            <person name="Qian P.Y."/>
        </authorList>
    </citation>
    <scope>NUCLEOTIDE SEQUENCE</scope>
    <source>
        <strain evidence="3">P08H-3</strain>
    </source>
</reference>
<comment type="caution">
    <text evidence="3">The sequence shown here is derived from an EMBL/GenBank/DDBJ whole genome shotgun (WGS) entry which is preliminary data.</text>
</comment>
<organism evidence="3 4">
    <name type="scientific">Paralvinella palmiformis</name>
    <dbReference type="NCBI Taxonomy" id="53620"/>
    <lineage>
        <taxon>Eukaryota</taxon>
        <taxon>Metazoa</taxon>
        <taxon>Spiralia</taxon>
        <taxon>Lophotrochozoa</taxon>
        <taxon>Annelida</taxon>
        <taxon>Polychaeta</taxon>
        <taxon>Sedentaria</taxon>
        <taxon>Canalipalpata</taxon>
        <taxon>Terebellida</taxon>
        <taxon>Terebelliformia</taxon>
        <taxon>Alvinellidae</taxon>
        <taxon>Paralvinella</taxon>
    </lineage>
</organism>
<dbReference type="EMBL" id="JAODUP010002683">
    <property type="protein sequence ID" value="KAK2138635.1"/>
    <property type="molecule type" value="Genomic_DNA"/>
</dbReference>
<keyword evidence="4" id="KW-1185">Reference proteome</keyword>
<evidence type="ECO:0000313" key="4">
    <source>
        <dbReference type="Proteomes" id="UP001208570"/>
    </source>
</evidence>
<keyword evidence="1" id="KW-1015">Disulfide bond</keyword>
<evidence type="ECO:0000313" key="3">
    <source>
        <dbReference type="EMBL" id="KAK2138635.1"/>
    </source>
</evidence>
<dbReference type="PRINTS" id="PR01705">
    <property type="entry name" value="TSP1REPEAT"/>
</dbReference>
<feature type="non-terminal residue" evidence="3">
    <location>
        <position position="120"/>
    </location>
</feature>
<evidence type="ECO:0000256" key="2">
    <source>
        <dbReference type="SAM" id="MobiDB-lite"/>
    </source>
</evidence>
<name>A0AAD9IRC8_9ANNE</name>
<feature type="region of interest" description="Disordered" evidence="2">
    <location>
        <begin position="86"/>
        <end position="120"/>
    </location>
</feature>
<proteinExistence type="predicted"/>
<dbReference type="InterPro" id="IPR000884">
    <property type="entry name" value="TSP1_rpt"/>
</dbReference>
<dbReference type="Proteomes" id="UP001208570">
    <property type="component" value="Unassembled WGS sequence"/>
</dbReference>
<dbReference type="AlphaFoldDB" id="A0AAD9IRC8"/>
<protein>
    <submittedName>
        <fullName evidence="3">Uncharacterized protein</fullName>
    </submittedName>
</protein>